<reference evidence="1 2" key="1">
    <citation type="submission" date="2022-07" db="EMBL/GenBank/DDBJ databases">
        <title>Genome-wide signatures of adaptation to extreme environments.</title>
        <authorList>
            <person name="Cho C.H."/>
            <person name="Yoon H.S."/>
        </authorList>
    </citation>
    <scope>NUCLEOTIDE SEQUENCE [LARGE SCALE GENOMIC DNA]</scope>
    <source>
        <strain evidence="1 2">DBV 063 E5</strain>
    </source>
</reference>
<sequence length="268" mass="29429">MDSEPAARRGTTAVSLGEWVCEWLVLLTHCTLYAARVYPAWFFERRRAYGVPVYVAVHPKLQRYVQRHIQAAAQQWLSTGQLEAFGVAIQLLPEGVRDSSVKAAAQGDSDGGGGGTSPVTARHRLATLRVDGLHIDGWTTAIRRGEETQQYASLLCHFRDALCRTLSYPWPALTGAERAGRQQRIFEIFFLATAATGLRFHADCEFGLDIDEHWVPHVDRSPPSATAAPSFPLTAEAEPAEQWVPLLDAAFAAPTSGTAVHFHLAVIE</sequence>
<dbReference type="InterPro" id="IPR036570">
    <property type="entry name" value="HORMA_dom_sf"/>
</dbReference>
<dbReference type="PANTHER" id="PTHR11842">
    <property type="entry name" value="MITOTIC SPINDLE ASSEMBLY CHECKPOINT PROTEIN MAD2"/>
    <property type="match status" value="1"/>
</dbReference>
<gene>
    <name evidence="1" type="ORF">CDCA_CDCA17G4364</name>
</gene>
<name>A0AAV9J1Z3_CYACA</name>
<proteinExistence type="predicted"/>
<dbReference type="EMBL" id="JANCYW010000017">
    <property type="protein sequence ID" value="KAK4538339.1"/>
    <property type="molecule type" value="Genomic_DNA"/>
</dbReference>
<accession>A0AAV9J1Z3</accession>
<keyword evidence="2" id="KW-1185">Reference proteome</keyword>
<organism evidence="1 2">
    <name type="scientific">Cyanidium caldarium</name>
    <name type="common">Red alga</name>
    <dbReference type="NCBI Taxonomy" id="2771"/>
    <lineage>
        <taxon>Eukaryota</taxon>
        <taxon>Rhodophyta</taxon>
        <taxon>Bangiophyceae</taxon>
        <taxon>Cyanidiales</taxon>
        <taxon>Cyanidiaceae</taxon>
        <taxon>Cyanidium</taxon>
    </lineage>
</organism>
<dbReference type="GO" id="GO:0016035">
    <property type="term" value="C:zeta DNA polymerase complex"/>
    <property type="evidence" value="ECO:0007669"/>
    <property type="project" value="TreeGrafter"/>
</dbReference>
<evidence type="ECO:0008006" key="3">
    <source>
        <dbReference type="Google" id="ProtNLM"/>
    </source>
</evidence>
<comment type="caution">
    <text evidence="1">The sequence shown here is derived from an EMBL/GenBank/DDBJ whole genome shotgun (WGS) entry which is preliminary data.</text>
</comment>
<dbReference type="AlphaFoldDB" id="A0AAV9J1Z3"/>
<dbReference type="SUPFAM" id="SSF56019">
    <property type="entry name" value="The spindle assembly checkpoint protein mad2"/>
    <property type="match status" value="1"/>
</dbReference>
<evidence type="ECO:0000313" key="1">
    <source>
        <dbReference type="EMBL" id="KAK4538339.1"/>
    </source>
</evidence>
<dbReference type="PANTHER" id="PTHR11842:SF10">
    <property type="entry name" value="MITOTIC SPINDLE ASSEMBLY CHECKPOINT PROTEIN MAD2B"/>
    <property type="match status" value="1"/>
</dbReference>
<dbReference type="InterPro" id="IPR045091">
    <property type="entry name" value="Mad2-like"/>
</dbReference>
<dbReference type="Proteomes" id="UP001301350">
    <property type="component" value="Unassembled WGS sequence"/>
</dbReference>
<dbReference type="Gene3D" id="3.30.900.10">
    <property type="entry name" value="HORMA domain"/>
    <property type="match status" value="1"/>
</dbReference>
<protein>
    <recommendedName>
        <fullName evidence="3">HORMA domain-containing protein</fullName>
    </recommendedName>
</protein>
<evidence type="ECO:0000313" key="2">
    <source>
        <dbReference type="Proteomes" id="UP001301350"/>
    </source>
</evidence>